<dbReference type="Proteomes" id="UP000629911">
    <property type="component" value="Unassembled WGS sequence"/>
</dbReference>
<comment type="caution">
    <text evidence="1">The sequence shown here is derived from an EMBL/GenBank/DDBJ whole genome shotgun (WGS) entry which is preliminary data.</text>
</comment>
<reference evidence="2" key="1">
    <citation type="journal article" date="2019" name="Int. J. Syst. Evol. Microbiol.">
        <title>The Global Catalogue of Microorganisms (GCM) 10K type strain sequencing project: providing services to taxonomists for standard genome sequencing and annotation.</title>
        <authorList>
            <consortium name="The Broad Institute Genomics Platform"/>
            <consortium name="The Broad Institute Genome Sequencing Center for Infectious Disease"/>
            <person name="Wu L."/>
            <person name="Ma J."/>
        </authorList>
    </citation>
    <scope>NUCLEOTIDE SEQUENCE [LARGE SCALE GENOMIC DNA]</scope>
    <source>
        <strain evidence="2">JCM 4422</strain>
    </source>
</reference>
<dbReference type="EMBL" id="BMTZ01000001">
    <property type="protein sequence ID" value="GGT34831.1"/>
    <property type="molecule type" value="Genomic_DNA"/>
</dbReference>
<proteinExistence type="predicted"/>
<evidence type="ECO:0000313" key="1">
    <source>
        <dbReference type="EMBL" id="GGT34831.1"/>
    </source>
</evidence>
<name>A0ABQ2TR86_9ACTN</name>
<protein>
    <submittedName>
        <fullName evidence="1">Uncharacterized protein</fullName>
    </submittedName>
</protein>
<keyword evidence="2" id="KW-1185">Reference proteome</keyword>
<sequence>MNDEMSAGCVGMGLEQPPDGRAGAGHGEEYAQVPACLVDAEDDAGRGAVRGRLRTGVVVGTLPVTVGMDASRPGGVQDAVGQACRQTGVRARGTRLGAGDALLDAAGGALRHGATWPGAGHRFEPGRKETPGAIAYIGPCGRVWNHHPSAGRPRT</sequence>
<gene>
    <name evidence="1" type="ORF">GCM10010287_04180</name>
</gene>
<evidence type="ECO:0000313" key="2">
    <source>
        <dbReference type="Proteomes" id="UP000629911"/>
    </source>
</evidence>
<accession>A0ABQ2TR86</accession>
<organism evidence="1 2">
    <name type="scientific">Streptomyces variabilis</name>
    <dbReference type="NCBI Taxonomy" id="67372"/>
    <lineage>
        <taxon>Bacteria</taxon>
        <taxon>Bacillati</taxon>
        <taxon>Actinomycetota</taxon>
        <taxon>Actinomycetes</taxon>
        <taxon>Kitasatosporales</taxon>
        <taxon>Streptomycetaceae</taxon>
        <taxon>Streptomyces</taxon>
        <taxon>Streptomyces griseoincarnatus group</taxon>
    </lineage>
</organism>